<evidence type="ECO:0000259" key="8">
    <source>
        <dbReference type="PROSITE" id="PS01124"/>
    </source>
</evidence>
<evidence type="ECO:0000256" key="7">
    <source>
        <dbReference type="SAM" id="MobiDB-lite"/>
    </source>
</evidence>
<keyword evidence="4" id="KW-0804">Transcription</keyword>
<dbReference type="PANTHER" id="PTHR11019:SF199">
    <property type="entry name" value="HTH-TYPE TRANSCRIPTIONAL REGULATOR NIMR"/>
    <property type="match status" value="1"/>
</dbReference>
<dbReference type="PROSITE" id="PS01124">
    <property type="entry name" value="HTH_ARAC_FAMILY_2"/>
    <property type="match status" value="1"/>
</dbReference>
<dbReference type="InterPro" id="IPR020449">
    <property type="entry name" value="Tscrpt_reg_AraC-type_HTH"/>
</dbReference>
<dbReference type="InterPro" id="IPR014710">
    <property type="entry name" value="RmlC-like_jellyroll"/>
</dbReference>
<dbReference type="Pfam" id="PF07883">
    <property type="entry name" value="Cupin_2"/>
    <property type="match status" value="1"/>
</dbReference>
<dbReference type="Gene3D" id="1.10.10.60">
    <property type="entry name" value="Homeodomain-like"/>
    <property type="match status" value="1"/>
</dbReference>
<dbReference type="InterPro" id="IPR009057">
    <property type="entry name" value="Homeodomain-like_sf"/>
</dbReference>
<evidence type="ECO:0000256" key="2">
    <source>
        <dbReference type="ARBA" id="ARBA00023015"/>
    </source>
</evidence>
<dbReference type="InterPro" id="IPR018060">
    <property type="entry name" value="HTH_AraC"/>
</dbReference>
<dbReference type="GO" id="GO:0043565">
    <property type="term" value="F:sequence-specific DNA binding"/>
    <property type="evidence" value="ECO:0007669"/>
    <property type="project" value="InterPro"/>
</dbReference>
<keyword evidence="1" id="KW-0678">Repressor</keyword>
<keyword evidence="2" id="KW-0805">Transcription regulation</keyword>
<feature type="region of interest" description="Disordered" evidence="7">
    <location>
        <begin position="274"/>
        <end position="294"/>
    </location>
</feature>
<dbReference type="PRINTS" id="PR00032">
    <property type="entry name" value="HTHARAC"/>
</dbReference>
<feature type="domain" description="HTH araC/xylS-type" evidence="8">
    <location>
        <begin position="180"/>
        <end position="277"/>
    </location>
</feature>
<dbReference type="SUPFAM" id="SSF46689">
    <property type="entry name" value="Homeodomain-like"/>
    <property type="match status" value="1"/>
</dbReference>
<protein>
    <recommendedName>
        <fullName evidence="5">HTH-type transcriptional regulator RipA</fullName>
    </recommendedName>
    <alternativeName>
        <fullName evidence="6">Repressor of iron proteins A</fullName>
    </alternativeName>
</protein>
<dbReference type="SMART" id="SM00342">
    <property type="entry name" value="HTH_ARAC"/>
    <property type="match status" value="1"/>
</dbReference>
<evidence type="ECO:0000256" key="3">
    <source>
        <dbReference type="ARBA" id="ARBA00023125"/>
    </source>
</evidence>
<reference evidence="9" key="1">
    <citation type="submission" date="2016-04" db="EMBL/GenBank/DDBJ databases">
        <authorList>
            <person name="Evans L.H."/>
            <person name="Alamgir A."/>
            <person name="Owens N."/>
            <person name="Weber N.D."/>
            <person name="Virtaneva K."/>
            <person name="Barbian K."/>
            <person name="Babar A."/>
            <person name="Rosenke K."/>
        </authorList>
    </citation>
    <scope>NUCLEOTIDE SEQUENCE</scope>
    <source>
        <strain evidence="9">Nono1</strain>
    </source>
</reference>
<proteinExistence type="predicted"/>
<dbReference type="CDD" id="cd06124">
    <property type="entry name" value="cupin_NimR-like_N"/>
    <property type="match status" value="1"/>
</dbReference>
<organism evidence="9">
    <name type="scientific">Nonomuraea gerenzanensis</name>
    <dbReference type="NCBI Taxonomy" id="93944"/>
    <lineage>
        <taxon>Bacteria</taxon>
        <taxon>Bacillati</taxon>
        <taxon>Actinomycetota</taxon>
        <taxon>Actinomycetes</taxon>
        <taxon>Streptosporangiales</taxon>
        <taxon>Streptosporangiaceae</taxon>
        <taxon>Nonomuraea</taxon>
    </lineage>
</organism>
<evidence type="ECO:0000313" key="9">
    <source>
        <dbReference type="EMBL" id="SBO94660.1"/>
    </source>
</evidence>
<dbReference type="SUPFAM" id="SSF51182">
    <property type="entry name" value="RmlC-like cupins"/>
    <property type="match status" value="1"/>
</dbReference>
<name>A0A1M4E741_9ACTN</name>
<dbReference type="AlphaFoldDB" id="A0A1M4E741"/>
<dbReference type="Pfam" id="PF12833">
    <property type="entry name" value="HTH_18"/>
    <property type="match status" value="1"/>
</dbReference>
<accession>A0A1M4E741</accession>
<keyword evidence="3" id="KW-0238">DNA-binding</keyword>
<dbReference type="InterPro" id="IPR011051">
    <property type="entry name" value="RmlC_Cupin_sf"/>
</dbReference>
<gene>
    <name evidence="9" type="ORF">BN4615_P4176</name>
</gene>
<evidence type="ECO:0000256" key="1">
    <source>
        <dbReference type="ARBA" id="ARBA00022491"/>
    </source>
</evidence>
<evidence type="ECO:0000256" key="4">
    <source>
        <dbReference type="ARBA" id="ARBA00023163"/>
    </source>
</evidence>
<evidence type="ECO:0000256" key="6">
    <source>
        <dbReference type="ARBA" id="ARBA00079449"/>
    </source>
</evidence>
<dbReference type="EMBL" id="LT559118">
    <property type="protein sequence ID" value="SBO94660.1"/>
    <property type="molecule type" value="Genomic_DNA"/>
</dbReference>
<dbReference type="FunFam" id="1.10.10.60:FF:000132">
    <property type="entry name" value="AraC family transcriptional regulator"/>
    <property type="match status" value="1"/>
</dbReference>
<sequence>MSEAPTGRRPLAPGAGIDAHRHDTHQIAYACRGVISVTTDAGTWVAPANRALWVPAGTVHEHRAHGDTDLRLVGLTENPLGLDRPAVLAVGPLLRELIIAYTGDTTSDTTGHNAGLSAGDTTIDSAGDTAGDTTIDTAGDTAGRLGGGERARLLAVLLDQLRHAPEQPLHLPTARDARLAAVCAALHQDPADPGTLAQFAARAGTSDRTLARLCRAELGMTFPQWRTQLRLHHALLLLADGVPVTTVAHRCGWASASAFIDVFRRAFGYTPGRLRQPGPGSIGGPGSTPYNRVP</sequence>
<dbReference type="GO" id="GO:0003700">
    <property type="term" value="F:DNA-binding transcription factor activity"/>
    <property type="evidence" value="ECO:0007669"/>
    <property type="project" value="InterPro"/>
</dbReference>
<evidence type="ECO:0000256" key="5">
    <source>
        <dbReference type="ARBA" id="ARBA00074140"/>
    </source>
</evidence>
<dbReference type="PANTHER" id="PTHR11019">
    <property type="entry name" value="HTH-TYPE TRANSCRIPTIONAL REGULATOR NIMR"/>
    <property type="match status" value="1"/>
</dbReference>
<dbReference type="InterPro" id="IPR013096">
    <property type="entry name" value="Cupin_2"/>
</dbReference>
<dbReference type="Gene3D" id="2.60.120.10">
    <property type="entry name" value="Jelly Rolls"/>
    <property type="match status" value="1"/>
</dbReference>